<evidence type="ECO:0000256" key="2">
    <source>
        <dbReference type="ARBA" id="ARBA00023054"/>
    </source>
</evidence>
<keyword evidence="4" id="KW-0812">Transmembrane</keyword>
<proteinExistence type="predicted"/>
<evidence type="ECO:0000313" key="6">
    <source>
        <dbReference type="EMBL" id="QGF24660.1"/>
    </source>
</evidence>
<dbReference type="Gene3D" id="1.10.287.470">
    <property type="entry name" value="Helix hairpin bin"/>
    <property type="match status" value="1"/>
</dbReference>
<feature type="transmembrane region" description="Helical" evidence="4">
    <location>
        <begin position="154"/>
        <end position="175"/>
    </location>
</feature>
<dbReference type="InterPro" id="IPR058625">
    <property type="entry name" value="MdtA-like_BSH"/>
</dbReference>
<dbReference type="Gene3D" id="2.40.50.100">
    <property type="match status" value="1"/>
</dbReference>
<gene>
    <name evidence="6" type="ORF">Rai3103_14610</name>
</gene>
<dbReference type="AlphaFoldDB" id="A0A5Q2FC77"/>
<dbReference type="PANTHER" id="PTHR32347">
    <property type="entry name" value="EFFLUX SYSTEM COMPONENT YKNX-RELATED"/>
    <property type="match status" value="1"/>
</dbReference>
<evidence type="ECO:0000256" key="1">
    <source>
        <dbReference type="ARBA" id="ARBA00004196"/>
    </source>
</evidence>
<comment type="subcellular location">
    <subcellularLocation>
        <location evidence="1">Cell envelope</location>
    </subcellularLocation>
</comment>
<keyword evidence="4" id="KW-0472">Membrane</keyword>
<sequence length="407" mass="43664">MPVTWRCNCPRRPSAPPPSPLRRRAPSPVPRASATCWPPERPWSSCDRRARAPSPLGWHPPPRATSVRGPGRSCAPTGWPTTARPPSPRWPTPRSCRRPHSPGRTSTSPERCSSGSPRTAMRCPPEHPSTSSWGSAPPGQRTDDMARSPRPPKALIPLVLVLVLVAAGVGGWYWWQGRSRSTTTSEALTGIVETTTYQVAALAAGRVTEVKVAEGDRVAEGDVMVRLDDRTSALQVTQAEAAVTAAKAAVRQAVDDKVSAADLEAARARQTQAEAARSLAEVQRDQTTVRAPHAGTVTTVSTNVGQSAAPGRTLVTVVDPTQPYVRIYLPEPRLGEAHIGQQVDITSDIDATTRHGTVTTIATDPEFSPHNIVTKSQRISLVYEVRVRIDDTSGALKAGLPVDVALR</sequence>
<dbReference type="GO" id="GO:0030313">
    <property type="term" value="C:cell envelope"/>
    <property type="evidence" value="ECO:0007669"/>
    <property type="project" value="UniProtKB-SubCell"/>
</dbReference>
<dbReference type="EMBL" id="CP045725">
    <property type="protein sequence ID" value="QGF24660.1"/>
    <property type="molecule type" value="Genomic_DNA"/>
</dbReference>
<dbReference type="PANTHER" id="PTHR32347:SF23">
    <property type="entry name" value="BLL5650 PROTEIN"/>
    <property type="match status" value="1"/>
</dbReference>
<keyword evidence="2" id="KW-0175">Coiled coil</keyword>
<dbReference type="Pfam" id="PF25917">
    <property type="entry name" value="BSH_RND"/>
    <property type="match status" value="1"/>
</dbReference>
<name>A0A5Q2FC77_9ACTN</name>
<evidence type="ECO:0000259" key="5">
    <source>
        <dbReference type="Pfam" id="PF25917"/>
    </source>
</evidence>
<feature type="domain" description="Multidrug resistance protein MdtA-like barrel-sandwich hybrid" evidence="5">
    <location>
        <begin position="199"/>
        <end position="318"/>
    </location>
</feature>
<feature type="region of interest" description="Disordered" evidence="3">
    <location>
        <begin position="1"/>
        <end position="149"/>
    </location>
</feature>
<keyword evidence="7" id="KW-1185">Reference proteome</keyword>
<evidence type="ECO:0000256" key="3">
    <source>
        <dbReference type="SAM" id="MobiDB-lite"/>
    </source>
</evidence>
<evidence type="ECO:0000313" key="7">
    <source>
        <dbReference type="Proteomes" id="UP000386847"/>
    </source>
</evidence>
<feature type="compositionally biased region" description="Polar residues" evidence="3">
    <location>
        <begin position="103"/>
        <end position="117"/>
    </location>
</feature>
<keyword evidence="4" id="KW-1133">Transmembrane helix</keyword>
<protein>
    <submittedName>
        <fullName evidence="6">HlyD family efflux transporter periplasmic adaptor subunit</fullName>
    </submittedName>
</protein>
<dbReference type="SUPFAM" id="SSF111369">
    <property type="entry name" value="HlyD-like secretion proteins"/>
    <property type="match status" value="1"/>
</dbReference>
<dbReference type="KEGG" id="rain:Rai3103_14610"/>
<evidence type="ECO:0000256" key="4">
    <source>
        <dbReference type="SAM" id="Phobius"/>
    </source>
</evidence>
<dbReference type="Gene3D" id="2.40.30.170">
    <property type="match status" value="1"/>
</dbReference>
<dbReference type="Proteomes" id="UP000386847">
    <property type="component" value="Chromosome"/>
</dbReference>
<dbReference type="InterPro" id="IPR050465">
    <property type="entry name" value="UPF0194_transport"/>
</dbReference>
<accession>A0A5Q2FC77</accession>
<reference evidence="6 7" key="1">
    <citation type="submission" date="2019-10" db="EMBL/GenBank/DDBJ databases">
        <title>Genomic analysis of Raineyella sp. CBA3103.</title>
        <authorList>
            <person name="Roh S.W."/>
        </authorList>
    </citation>
    <scope>NUCLEOTIDE SEQUENCE [LARGE SCALE GENOMIC DNA]</scope>
    <source>
        <strain evidence="6 7">CBA3103</strain>
    </source>
</reference>
<organism evidence="6 7">
    <name type="scientific">Raineyella fluvialis</name>
    <dbReference type="NCBI Taxonomy" id="2662261"/>
    <lineage>
        <taxon>Bacteria</taxon>
        <taxon>Bacillati</taxon>
        <taxon>Actinomycetota</taxon>
        <taxon>Actinomycetes</taxon>
        <taxon>Propionibacteriales</taxon>
        <taxon>Propionibacteriaceae</taxon>
        <taxon>Raineyella</taxon>
    </lineage>
</organism>